<dbReference type="Proteomes" id="UP001353858">
    <property type="component" value="Unassembled WGS sequence"/>
</dbReference>
<feature type="region of interest" description="Disordered" evidence="1">
    <location>
        <begin position="15"/>
        <end position="55"/>
    </location>
</feature>
<evidence type="ECO:0000256" key="1">
    <source>
        <dbReference type="SAM" id="MobiDB-lite"/>
    </source>
</evidence>
<gene>
    <name evidence="2" type="ORF">RN001_003604</name>
</gene>
<feature type="region of interest" description="Disordered" evidence="1">
    <location>
        <begin position="81"/>
        <end position="103"/>
    </location>
</feature>
<dbReference type="AlphaFoldDB" id="A0AAN7PIT4"/>
<feature type="compositionally biased region" description="Acidic residues" evidence="1">
    <location>
        <begin position="19"/>
        <end position="41"/>
    </location>
</feature>
<evidence type="ECO:0000313" key="2">
    <source>
        <dbReference type="EMBL" id="KAK4887333.1"/>
    </source>
</evidence>
<evidence type="ECO:0000313" key="3">
    <source>
        <dbReference type="Proteomes" id="UP001353858"/>
    </source>
</evidence>
<accession>A0AAN7PIT4</accession>
<keyword evidence="3" id="KW-1185">Reference proteome</keyword>
<comment type="caution">
    <text evidence="2">The sequence shown here is derived from an EMBL/GenBank/DDBJ whole genome shotgun (WGS) entry which is preliminary data.</text>
</comment>
<organism evidence="2 3">
    <name type="scientific">Aquatica leii</name>
    <dbReference type="NCBI Taxonomy" id="1421715"/>
    <lineage>
        <taxon>Eukaryota</taxon>
        <taxon>Metazoa</taxon>
        <taxon>Ecdysozoa</taxon>
        <taxon>Arthropoda</taxon>
        <taxon>Hexapoda</taxon>
        <taxon>Insecta</taxon>
        <taxon>Pterygota</taxon>
        <taxon>Neoptera</taxon>
        <taxon>Endopterygota</taxon>
        <taxon>Coleoptera</taxon>
        <taxon>Polyphaga</taxon>
        <taxon>Elateriformia</taxon>
        <taxon>Elateroidea</taxon>
        <taxon>Lampyridae</taxon>
        <taxon>Luciolinae</taxon>
        <taxon>Aquatica</taxon>
    </lineage>
</organism>
<sequence>MGDYEREQARLEQMMNDLMGEEDGENVLYDDETSSDEEDLLETNGTNSDTEQEISDCEDFHKQETNELYYEGKDKVTKWGKHALPKNVRTRPENKVSRVPSSRLSTRSLQEPLEIWKNLINDTMLDLIVDSTNIFINSISGNYVRKSDVRLTN</sequence>
<dbReference type="EMBL" id="JARPUR010000001">
    <property type="protein sequence ID" value="KAK4887333.1"/>
    <property type="molecule type" value="Genomic_DNA"/>
</dbReference>
<reference evidence="3" key="1">
    <citation type="submission" date="2023-01" db="EMBL/GenBank/DDBJ databases">
        <title>Key to firefly adult light organ development and bioluminescence: homeobox transcription factors regulate luciferase expression and transportation to peroxisome.</title>
        <authorList>
            <person name="Fu X."/>
        </authorList>
    </citation>
    <scope>NUCLEOTIDE SEQUENCE [LARGE SCALE GENOMIC DNA]</scope>
</reference>
<protein>
    <submittedName>
        <fullName evidence="2">Uncharacterized protein</fullName>
    </submittedName>
</protein>
<proteinExistence type="predicted"/>
<name>A0AAN7PIT4_9COLE</name>